<feature type="region of interest" description="Disordered" evidence="1">
    <location>
        <begin position="54"/>
        <end position="76"/>
    </location>
</feature>
<geneLocation type="mitochondrion" evidence="2"/>
<sequence>MILCFLSGNSVRHPYPIISYAFLRYTLAFPDIHWPSRSSTLALAFPTLPGLSTRPRLPGSKALPSNSSALHLKRPG</sequence>
<gene>
    <name evidence="2" type="ORF">ABT39_MTgene5873</name>
</gene>
<comment type="caution">
    <text evidence="2">The sequence shown here is derived from an EMBL/GenBank/DDBJ whole genome shotgun (WGS) entry which is preliminary data.</text>
</comment>
<organism evidence="2">
    <name type="scientific">Picea glauca</name>
    <name type="common">White spruce</name>
    <name type="synonym">Pinus glauca</name>
    <dbReference type="NCBI Taxonomy" id="3330"/>
    <lineage>
        <taxon>Eukaryota</taxon>
        <taxon>Viridiplantae</taxon>
        <taxon>Streptophyta</taxon>
        <taxon>Embryophyta</taxon>
        <taxon>Tracheophyta</taxon>
        <taxon>Spermatophyta</taxon>
        <taxon>Pinopsida</taxon>
        <taxon>Pinidae</taxon>
        <taxon>Conifers I</taxon>
        <taxon>Pinales</taxon>
        <taxon>Pinaceae</taxon>
        <taxon>Picea</taxon>
    </lineage>
</organism>
<keyword evidence="2" id="KW-0496">Mitochondrion</keyword>
<evidence type="ECO:0000256" key="1">
    <source>
        <dbReference type="SAM" id="MobiDB-lite"/>
    </source>
</evidence>
<protein>
    <submittedName>
        <fullName evidence="2">Uncharacterized protein</fullName>
    </submittedName>
</protein>
<reference evidence="2" key="1">
    <citation type="journal article" date="2015" name="Genome Biol. Evol.">
        <title>Organellar Genomes of White Spruce (Picea glauca): Assembly and Annotation.</title>
        <authorList>
            <person name="Jackman S.D."/>
            <person name="Warren R.L."/>
            <person name="Gibb E.A."/>
            <person name="Vandervalk B.P."/>
            <person name="Mohamadi H."/>
            <person name="Chu J."/>
            <person name="Raymond A."/>
            <person name="Pleasance S."/>
            <person name="Coope R."/>
            <person name="Wildung M.R."/>
            <person name="Ritland C.E."/>
            <person name="Bousquet J."/>
            <person name="Jones S.J."/>
            <person name="Bohlmann J."/>
            <person name="Birol I."/>
        </authorList>
    </citation>
    <scope>NUCLEOTIDE SEQUENCE [LARGE SCALE GENOMIC DNA]</scope>
    <source>
        <tissue evidence="2">Flushing bud</tissue>
    </source>
</reference>
<accession>A0A101LYF7</accession>
<proteinExistence type="predicted"/>
<evidence type="ECO:0000313" key="2">
    <source>
        <dbReference type="EMBL" id="KUM47686.1"/>
    </source>
</evidence>
<name>A0A101LYF7_PICGL</name>
<dbReference type="EMBL" id="LKAM01000007">
    <property type="protein sequence ID" value="KUM47686.1"/>
    <property type="molecule type" value="Genomic_DNA"/>
</dbReference>
<dbReference type="AlphaFoldDB" id="A0A101LYF7"/>